<proteinExistence type="predicted"/>
<dbReference type="SUPFAM" id="SSF48403">
    <property type="entry name" value="Ankyrin repeat"/>
    <property type="match status" value="1"/>
</dbReference>
<name>A0AAW6REU9_9BURK</name>
<evidence type="ECO:0000256" key="4">
    <source>
        <dbReference type="SAM" id="SignalP"/>
    </source>
</evidence>
<dbReference type="InterPro" id="IPR036770">
    <property type="entry name" value="Ankyrin_rpt-contain_sf"/>
</dbReference>
<reference evidence="5 6" key="1">
    <citation type="submission" date="2023-04" db="EMBL/GenBank/DDBJ databases">
        <title>Ottowia paracancer sp. nov., isolated from human stomach.</title>
        <authorList>
            <person name="Song Y."/>
        </authorList>
    </citation>
    <scope>NUCLEOTIDE SEQUENCE [LARGE SCALE GENOMIC DNA]</scope>
    <source>
        <strain evidence="5 6">10c7w1</strain>
    </source>
</reference>
<dbReference type="RefSeq" id="WP_279523930.1">
    <property type="nucleotide sequence ID" value="NZ_JARVII010000005.1"/>
</dbReference>
<keyword evidence="1" id="KW-0677">Repeat</keyword>
<feature type="repeat" description="ANK" evidence="3">
    <location>
        <begin position="45"/>
        <end position="77"/>
    </location>
</feature>
<dbReference type="InterPro" id="IPR002110">
    <property type="entry name" value="Ankyrin_rpt"/>
</dbReference>
<feature type="signal peptide" evidence="4">
    <location>
        <begin position="1"/>
        <end position="31"/>
    </location>
</feature>
<keyword evidence="6" id="KW-1185">Reference proteome</keyword>
<dbReference type="PANTHER" id="PTHR24198:SF165">
    <property type="entry name" value="ANKYRIN REPEAT-CONTAINING PROTEIN-RELATED"/>
    <property type="match status" value="1"/>
</dbReference>
<dbReference type="PROSITE" id="PS50088">
    <property type="entry name" value="ANK_REPEAT"/>
    <property type="match status" value="2"/>
</dbReference>
<accession>A0AAW6REU9</accession>
<organism evidence="5 6">
    <name type="scientific">Ottowia cancrivicina</name>
    <dbReference type="NCBI Taxonomy" id="3040346"/>
    <lineage>
        <taxon>Bacteria</taxon>
        <taxon>Pseudomonadati</taxon>
        <taxon>Pseudomonadota</taxon>
        <taxon>Betaproteobacteria</taxon>
        <taxon>Burkholderiales</taxon>
        <taxon>Comamonadaceae</taxon>
        <taxon>Ottowia</taxon>
    </lineage>
</organism>
<evidence type="ECO:0000256" key="2">
    <source>
        <dbReference type="ARBA" id="ARBA00023043"/>
    </source>
</evidence>
<dbReference type="SMART" id="SM00248">
    <property type="entry name" value="ANK"/>
    <property type="match status" value="3"/>
</dbReference>
<comment type="caution">
    <text evidence="5">The sequence shown here is derived from an EMBL/GenBank/DDBJ whole genome shotgun (WGS) entry which is preliminary data.</text>
</comment>
<dbReference type="Gene3D" id="1.25.40.20">
    <property type="entry name" value="Ankyrin repeat-containing domain"/>
    <property type="match status" value="1"/>
</dbReference>
<gene>
    <name evidence="5" type="ORF">QB898_04250</name>
</gene>
<keyword evidence="4" id="KW-0732">Signal</keyword>
<dbReference type="AlphaFoldDB" id="A0AAW6REU9"/>
<keyword evidence="2 3" id="KW-0040">ANK repeat</keyword>
<dbReference type="Pfam" id="PF12796">
    <property type="entry name" value="Ank_2"/>
    <property type="match status" value="1"/>
</dbReference>
<evidence type="ECO:0000256" key="1">
    <source>
        <dbReference type="ARBA" id="ARBA00022737"/>
    </source>
</evidence>
<dbReference type="Proteomes" id="UP001237156">
    <property type="component" value="Unassembled WGS sequence"/>
</dbReference>
<dbReference type="EMBL" id="JARVII010000005">
    <property type="protein sequence ID" value="MDG9698938.1"/>
    <property type="molecule type" value="Genomic_DNA"/>
</dbReference>
<sequence>MAFSLYFLRNMMRRRWMLLSTLAFMAASACGQQGSDMSNGKFATPKDAALYQAAAKGDLAQARQLLAEGASLNSRNAREMTPLDVAMVEGNRRAFDSLLELGADPAWLGDARDTSMHLAAKLADSRWLAALLERGFPTEVKNRLGETLLFPALGPSTQANVQLLLDAKADVHARTKDGRTLLHHAAMIGSFADIPRLLELGVDPRAVNAAGNTFQRYFFTGPRDPEVEKKVRAWLHDHGIAVEERRK</sequence>
<dbReference type="PROSITE" id="PS50297">
    <property type="entry name" value="ANK_REP_REGION"/>
    <property type="match status" value="1"/>
</dbReference>
<feature type="chain" id="PRO_5043352899" evidence="4">
    <location>
        <begin position="32"/>
        <end position="247"/>
    </location>
</feature>
<dbReference type="PANTHER" id="PTHR24198">
    <property type="entry name" value="ANKYRIN REPEAT AND PROTEIN KINASE DOMAIN-CONTAINING PROTEIN"/>
    <property type="match status" value="1"/>
</dbReference>
<evidence type="ECO:0000313" key="6">
    <source>
        <dbReference type="Proteomes" id="UP001237156"/>
    </source>
</evidence>
<evidence type="ECO:0000313" key="5">
    <source>
        <dbReference type="EMBL" id="MDG9698938.1"/>
    </source>
</evidence>
<evidence type="ECO:0000256" key="3">
    <source>
        <dbReference type="PROSITE-ProRule" id="PRU00023"/>
    </source>
</evidence>
<feature type="repeat" description="ANK" evidence="3">
    <location>
        <begin position="177"/>
        <end position="209"/>
    </location>
</feature>
<protein>
    <submittedName>
        <fullName evidence="5">Ankyrin repeat domain-containing protein</fullName>
    </submittedName>
</protein>